<feature type="domain" description="N-acetyltransferase" evidence="1">
    <location>
        <begin position="1"/>
        <end position="133"/>
    </location>
</feature>
<dbReference type="Proteomes" id="UP000594800">
    <property type="component" value="Chromosome"/>
</dbReference>
<evidence type="ECO:0000313" key="2">
    <source>
        <dbReference type="EMBL" id="QPH54045.1"/>
    </source>
</evidence>
<dbReference type="PANTHER" id="PTHR47237:SF1">
    <property type="entry name" value="SLL0310 PROTEIN"/>
    <property type="match status" value="1"/>
</dbReference>
<dbReference type="Pfam" id="PF18014">
    <property type="entry name" value="Acetyltransf_18"/>
    <property type="match status" value="1"/>
</dbReference>
<dbReference type="InterPro" id="IPR000182">
    <property type="entry name" value="GNAT_dom"/>
</dbReference>
<dbReference type="InterPro" id="IPR041496">
    <property type="entry name" value="YitH/HolE_GNAT"/>
</dbReference>
<sequence length="269" mass="28338">MTIRTARADELPMILDWAAAEGWNPGRDDAAAFMAADPEGFFVNEVDGKPVAAISVVNHCDALAFLGLYLCLPDYRGQGHGWAVWQAALEHAAGRTVGLDGVPAQQENYARSGFVKMGRTVRFAAEAMPRTQEGVGPGDPAALEALDEAVNGAARPRFATAWFSDTEHRRTLTAGPDTLVTIRRCGTGAKIGPLIAPDAATALRLVEAAAASLGETEIFVDIPDANPAGAELAALLNAAPVFETARMYRGTPPATDHARLFGIATMELG</sequence>
<accession>A0A7S9LSU1</accession>
<proteinExistence type="predicted"/>
<dbReference type="KEGG" id="poz:I0K15_20110"/>
<dbReference type="EMBL" id="CP064942">
    <property type="protein sequence ID" value="QPH54045.1"/>
    <property type="molecule type" value="Genomic_DNA"/>
</dbReference>
<reference evidence="2 3" key="1">
    <citation type="submission" date="2020-11" db="EMBL/GenBank/DDBJ databases">
        <title>Description of Pontivivens ytuae sp. nov. isolated from deep sea sediment of Mariana Trench.</title>
        <authorList>
            <person name="Wang Z."/>
            <person name="Sun Q.-L."/>
            <person name="Xu X.-D."/>
            <person name="Tang Y.-Z."/>
            <person name="Zhang J."/>
        </authorList>
    </citation>
    <scope>NUCLEOTIDE SEQUENCE [LARGE SCALE GENOMIC DNA]</scope>
    <source>
        <strain evidence="2 3">MT2928</strain>
    </source>
</reference>
<dbReference type="CDD" id="cd04301">
    <property type="entry name" value="NAT_SF"/>
    <property type="match status" value="1"/>
</dbReference>
<organism evidence="2 3">
    <name type="scientific">Pontivivens ytuae</name>
    <dbReference type="NCBI Taxonomy" id="2789856"/>
    <lineage>
        <taxon>Bacteria</taxon>
        <taxon>Pseudomonadati</taxon>
        <taxon>Pseudomonadota</taxon>
        <taxon>Alphaproteobacteria</taxon>
        <taxon>Rhodobacterales</taxon>
        <taxon>Paracoccaceae</taxon>
        <taxon>Pontivivens</taxon>
    </lineage>
</organism>
<evidence type="ECO:0000313" key="3">
    <source>
        <dbReference type="Proteomes" id="UP000594800"/>
    </source>
</evidence>
<dbReference type="Gene3D" id="3.40.630.90">
    <property type="match status" value="1"/>
</dbReference>
<dbReference type="InterPro" id="IPR052729">
    <property type="entry name" value="Acyl/Acetyltrans_Enzymes"/>
</dbReference>
<protein>
    <submittedName>
        <fullName evidence="2">GNAT family N-acetyltransferase</fullName>
    </submittedName>
</protein>
<dbReference type="Gene3D" id="3.40.630.30">
    <property type="match status" value="1"/>
</dbReference>
<name>A0A7S9LSU1_9RHOB</name>
<keyword evidence="2" id="KW-0808">Transferase</keyword>
<dbReference type="RefSeq" id="WP_196103254.1">
    <property type="nucleotide sequence ID" value="NZ_CP064942.1"/>
</dbReference>
<dbReference type="InterPro" id="IPR016181">
    <property type="entry name" value="Acyl_CoA_acyltransferase"/>
</dbReference>
<dbReference type="AlphaFoldDB" id="A0A7S9LSU1"/>
<dbReference type="PANTHER" id="PTHR47237">
    <property type="entry name" value="SLL0310 PROTEIN"/>
    <property type="match status" value="1"/>
</dbReference>
<dbReference type="GO" id="GO:0016747">
    <property type="term" value="F:acyltransferase activity, transferring groups other than amino-acyl groups"/>
    <property type="evidence" value="ECO:0007669"/>
    <property type="project" value="InterPro"/>
</dbReference>
<dbReference type="PROSITE" id="PS51186">
    <property type="entry name" value="GNAT"/>
    <property type="match status" value="1"/>
</dbReference>
<evidence type="ECO:0000259" key="1">
    <source>
        <dbReference type="PROSITE" id="PS51186"/>
    </source>
</evidence>
<dbReference type="SUPFAM" id="SSF55729">
    <property type="entry name" value="Acyl-CoA N-acyltransferases (Nat)"/>
    <property type="match status" value="1"/>
</dbReference>
<keyword evidence="3" id="KW-1185">Reference proteome</keyword>
<gene>
    <name evidence="2" type="ORF">I0K15_20110</name>
</gene>
<dbReference type="Pfam" id="PF00583">
    <property type="entry name" value="Acetyltransf_1"/>
    <property type="match status" value="1"/>
</dbReference>